<dbReference type="EC" id="2.7.13.3" evidence="3"/>
<feature type="modified residue" description="4-aspartylphosphate" evidence="15">
    <location>
        <position position="788"/>
    </location>
</feature>
<dbReference type="KEGG" id="lsd:EMK97_14085"/>
<comment type="subcellular location">
    <subcellularLocation>
        <location evidence="2">Cell inner membrane</location>
        <topology evidence="2">Multi-pass membrane protein</topology>
    </subcellularLocation>
</comment>
<keyword evidence="6 15" id="KW-0597">Phosphoprotein</keyword>
<dbReference type="CDD" id="cd17546">
    <property type="entry name" value="REC_hyHK_CKI1_RcsC-like"/>
    <property type="match status" value="1"/>
</dbReference>
<dbReference type="Gene3D" id="3.30.565.10">
    <property type="entry name" value="Histidine kinase-like ATPase, C-terminal domain"/>
    <property type="match status" value="1"/>
</dbReference>
<dbReference type="PANTHER" id="PTHR43047:SF72">
    <property type="entry name" value="OSMOSENSING HISTIDINE PROTEIN KINASE SLN1"/>
    <property type="match status" value="1"/>
</dbReference>
<evidence type="ECO:0000256" key="1">
    <source>
        <dbReference type="ARBA" id="ARBA00000085"/>
    </source>
</evidence>
<dbReference type="SUPFAM" id="SSF55874">
    <property type="entry name" value="ATPase domain of HSP90 chaperone/DNA topoisomerase II/histidine kinase"/>
    <property type="match status" value="1"/>
</dbReference>
<dbReference type="PROSITE" id="PS50005">
    <property type="entry name" value="TPR"/>
    <property type="match status" value="1"/>
</dbReference>
<dbReference type="InterPro" id="IPR011990">
    <property type="entry name" value="TPR-like_helical_dom_sf"/>
</dbReference>
<dbReference type="InterPro" id="IPR036097">
    <property type="entry name" value="HisK_dim/P_sf"/>
</dbReference>
<keyword evidence="10" id="KW-0067">ATP-binding</keyword>
<evidence type="ECO:0000256" key="7">
    <source>
        <dbReference type="ARBA" id="ARBA00022679"/>
    </source>
</evidence>
<evidence type="ECO:0000256" key="5">
    <source>
        <dbReference type="ARBA" id="ARBA00022519"/>
    </source>
</evidence>
<organism evidence="22 23">
    <name type="scientific">Litorilituus sediminis</name>
    <dbReference type="NCBI Taxonomy" id="718192"/>
    <lineage>
        <taxon>Bacteria</taxon>
        <taxon>Pseudomonadati</taxon>
        <taxon>Pseudomonadota</taxon>
        <taxon>Gammaproteobacteria</taxon>
        <taxon>Alteromonadales</taxon>
        <taxon>Colwelliaceae</taxon>
        <taxon>Litorilituus</taxon>
    </lineage>
</organism>
<accession>A0A4V0ZGC0</accession>
<evidence type="ECO:0000256" key="16">
    <source>
        <dbReference type="PROSITE-ProRule" id="PRU00339"/>
    </source>
</evidence>
<feature type="signal peptide" evidence="18">
    <location>
        <begin position="1"/>
        <end position="23"/>
    </location>
</feature>
<feature type="domain" description="HPt" evidence="21">
    <location>
        <begin position="868"/>
        <end position="967"/>
    </location>
</feature>
<dbReference type="InterPro" id="IPR019734">
    <property type="entry name" value="TPR_rpt"/>
</dbReference>
<dbReference type="Proteomes" id="UP000290244">
    <property type="component" value="Chromosome"/>
</dbReference>
<feature type="domain" description="Histidine kinase" evidence="19">
    <location>
        <begin position="494"/>
        <end position="711"/>
    </location>
</feature>
<dbReference type="SUPFAM" id="SSF47384">
    <property type="entry name" value="Homodimeric domain of signal transducing histidine kinase"/>
    <property type="match status" value="1"/>
</dbReference>
<dbReference type="Pfam" id="PF00512">
    <property type="entry name" value="HisKA"/>
    <property type="match status" value="1"/>
</dbReference>
<feature type="repeat" description="TPR" evidence="16">
    <location>
        <begin position="106"/>
        <end position="139"/>
    </location>
</feature>
<keyword evidence="17" id="KW-0175">Coiled coil</keyword>
<dbReference type="GO" id="GO:0000155">
    <property type="term" value="F:phosphorelay sensor kinase activity"/>
    <property type="evidence" value="ECO:0007669"/>
    <property type="project" value="InterPro"/>
</dbReference>
<dbReference type="RefSeq" id="WP_130603234.1">
    <property type="nucleotide sequence ID" value="NZ_CP034759.1"/>
</dbReference>
<dbReference type="InterPro" id="IPR011006">
    <property type="entry name" value="CheY-like_superfamily"/>
</dbReference>
<dbReference type="PANTHER" id="PTHR43047">
    <property type="entry name" value="TWO-COMPONENT HISTIDINE PROTEIN KINASE"/>
    <property type="match status" value="1"/>
</dbReference>
<evidence type="ECO:0000256" key="14">
    <source>
        <dbReference type="PROSITE-ProRule" id="PRU00110"/>
    </source>
</evidence>
<evidence type="ECO:0000256" key="3">
    <source>
        <dbReference type="ARBA" id="ARBA00012438"/>
    </source>
</evidence>
<evidence type="ECO:0000256" key="9">
    <source>
        <dbReference type="ARBA" id="ARBA00022777"/>
    </source>
</evidence>
<dbReference type="FunFam" id="3.30.565.10:FF:000010">
    <property type="entry name" value="Sensor histidine kinase RcsC"/>
    <property type="match status" value="1"/>
</dbReference>
<keyword evidence="5" id="KW-0997">Cell inner membrane</keyword>
<keyword evidence="23" id="KW-1185">Reference proteome</keyword>
<feature type="chain" id="PRO_5020289071" description="histidine kinase" evidence="18">
    <location>
        <begin position="24"/>
        <end position="969"/>
    </location>
</feature>
<evidence type="ECO:0000313" key="23">
    <source>
        <dbReference type="Proteomes" id="UP000290244"/>
    </source>
</evidence>
<evidence type="ECO:0000256" key="13">
    <source>
        <dbReference type="ARBA" id="ARBA00023136"/>
    </source>
</evidence>
<keyword evidence="13" id="KW-0472">Membrane</keyword>
<dbReference type="Pfam" id="PF13181">
    <property type="entry name" value="TPR_8"/>
    <property type="match status" value="2"/>
</dbReference>
<keyword evidence="9" id="KW-0418">Kinase</keyword>
<feature type="coiled-coil region" evidence="17">
    <location>
        <begin position="460"/>
        <end position="494"/>
    </location>
</feature>
<dbReference type="GO" id="GO:0009927">
    <property type="term" value="F:histidine phosphotransfer kinase activity"/>
    <property type="evidence" value="ECO:0007669"/>
    <property type="project" value="TreeGrafter"/>
</dbReference>
<dbReference type="SMART" id="SM00387">
    <property type="entry name" value="HATPase_c"/>
    <property type="match status" value="1"/>
</dbReference>
<dbReference type="InterPro" id="IPR003661">
    <property type="entry name" value="HisK_dim/P_dom"/>
</dbReference>
<dbReference type="PROSITE" id="PS50109">
    <property type="entry name" value="HIS_KIN"/>
    <property type="match status" value="1"/>
</dbReference>
<keyword evidence="4" id="KW-1003">Cell membrane</keyword>
<feature type="modified residue" description="Phosphohistidine" evidence="14">
    <location>
        <position position="907"/>
    </location>
</feature>
<keyword evidence="18" id="KW-0732">Signal</keyword>
<dbReference type="Gene3D" id="1.10.287.130">
    <property type="match status" value="1"/>
</dbReference>
<evidence type="ECO:0000256" key="10">
    <source>
        <dbReference type="ARBA" id="ARBA00022840"/>
    </source>
</evidence>
<dbReference type="InterPro" id="IPR003594">
    <property type="entry name" value="HATPase_dom"/>
</dbReference>
<evidence type="ECO:0000256" key="15">
    <source>
        <dbReference type="PROSITE-ProRule" id="PRU00169"/>
    </source>
</evidence>
<dbReference type="InterPro" id="IPR036641">
    <property type="entry name" value="HPT_dom_sf"/>
</dbReference>
<comment type="catalytic activity">
    <reaction evidence="1">
        <text>ATP + protein L-histidine = ADP + protein N-phospho-L-histidine.</text>
        <dbReference type="EC" id="2.7.13.3"/>
    </reaction>
</comment>
<dbReference type="GO" id="GO:0005886">
    <property type="term" value="C:plasma membrane"/>
    <property type="evidence" value="ECO:0007669"/>
    <property type="project" value="UniProtKB-SubCell"/>
</dbReference>
<dbReference type="SMART" id="SM00388">
    <property type="entry name" value="HisKA"/>
    <property type="match status" value="1"/>
</dbReference>
<protein>
    <recommendedName>
        <fullName evidence="3">histidine kinase</fullName>
        <ecNumber evidence="3">2.7.13.3</ecNumber>
    </recommendedName>
</protein>
<evidence type="ECO:0000256" key="17">
    <source>
        <dbReference type="SAM" id="Coils"/>
    </source>
</evidence>
<dbReference type="InterPro" id="IPR001789">
    <property type="entry name" value="Sig_transdc_resp-reg_receiver"/>
</dbReference>
<name>A0A4V0ZGC0_9GAMM</name>
<dbReference type="Gene3D" id="3.40.50.2300">
    <property type="match status" value="1"/>
</dbReference>
<keyword evidence="11" id="KW-1133">Transmembrane helix</keyword>
<dbReference type="InterPro" id="IPR004358">
    <property type="entry name" value="Sig_transdc_His_kin-like_C"/>
</dbReference>
<dbReference type="InterPro" id="IPR008207">
    <property type="entry name" value="Sig_transdc_His_kin_Hpt_dom"/>
</dbReference>
<keyword evidence="8" id="KW-0812">Transmembrane</keyword>
<proteinExistence type="predicted"/>
<dbReference type="OrthoDB" id="9810730at2"/>
<keyword evidence="12" id="KW-0902">Two-component regulatory system</keyword>
<dbReference type="PROSITE" id="PS50894">
    <property type="entry name" value="HPT"/>
    <property type="match status" value="1"/>
</dbReference>
<evidence type="ECO:0000256" key="11">
    <source>
        <dbReference type="ARBA" id="ARBA00022989"/>
    </source>
</evidence>
<sequence>MERFKPLLFCALFIWLYFPSQVAAENNQLDIEAELAKIAEISDKSLAITQLQQLLSSNELATAQRYTLLIEQGKLFFAQTDYHRAIAPTLQAAKLAQQNNLAEKLAQANKLLGIFYYFLGEYAQALNYYQLSIQYYQNLSETVDLAEQALADNTISRANLHNNIALVYSSTGNSTLALESYQQAEPLYQAYGDDMDKIDIRYNIAALHINLKRFDIAINMLKEVIIKRNELGDEHGVATARADLGVAYKDSGQYELAKEHVMNALKYFQQRGDKFNTASQLHNISEVFNELQQADLAIDYAKQAIELSKEISHQRAYAGALQSLAKAYFYQGELQLALENITLSTQVASKLNYKSLHTDNLAWSALIMAAQQNYIQASKNLNEYENEKHNATNAMLNEHLARFESEQLSQQVFRLEQNKKLQQLQLTKAEQQRKFILIALVLLLVLTFLMYRRHLEARITKELEARVTQRTLELEALTKELQQANQIKSQFLANMSHEIRTPLTAIVGQAEAIISGDVEPNDLAHEVDIIHGNSLHLLHLINEILDLSKIEANKLELEVKQYNLHCIINDLVDIFKDQAVRKGLLFTVEENLVKPFYLNIDGFRLKQILINLCANAIKFTEHGEVKLTFSWQQGQLYVQVIDTGIGMSAEQIEHIFELFSQADNSISRRFGGSGLGLYLSNQLAVLMSGSIRVESELAAGSKFQLTLPCQQSEFAAEFTHYQEAKQDSLEEEAGLFSGKIILADDHYDNRRLIARLLSSIGLEVIAASNGIQAVELALEHQAKLLLLDIQMPEMDGIEALTKLRSLGYQGAIYALTANAMSHEIEHYMSLGFDGHLKKPIEREQFISVIRKYYQLDKYSDVQLSQRLATVELADLANEFTQNLSQDRALLQQCTEAKDYNAAGRLVHKIAGAAQMFGYVELSQLARELELKLKGQPERTAAELATIQDLLSCLFDEISVIEHKAKGESS</sequence>
<keyword evidence="7" id="KW-0808">Transferase</keyword>
<evidence type="ECO:0000256" key="8">
    <source>
        <dbReference type="ARBA" id="ARBA00022692"/>
    </source>
</evidence>
<dbReference type="SMART" id="SM00448">
    <property type="entry name" value="REC"/>
    <property type="match status" value="1"/>
</dbReference>
<keyword evidence="10" id="KW-0547">Nucleotide-binding</keyword>
<dbReference type="PROSITE" id="PS50110">
    <property type="entry name" value="RESPONSE_REGULATORY"/>
    <property type="match status" value="1"/>
</dbReference>
<dbReference type="SUPFAM" id="SSF47226">
    <property type="entry name" value="Histidine-containing phosphotransfer domain, HPT domain"/>
    <property type="match status" value="1"/>
</dbReference>
<reference evidence="22 23" key="1">
    <citation type="submission" date="2018-12" db="EMBL/GenBank/DDBJ databases">
        <title>Complete genome of Litorilituus sediminis.</title>
        <authorList>
            <person name="Liu A."/>
            <person name="Rong J."/>
        </authorList>
    </citation>
    <scope>NUCLEOTIDE SEQUENCE [LARGE SCALE GENOMIC DNA]</scope>
    <source>
        <strain evidence="22 23">JCM 17549</strain>
    </source>
</reference>
<gene>
    <name evidence="22" type="ORF">EMK97_14085</name>
</gene>
<feature type="domain" description="Response regulatory" evidence="20">
    <location>
        <begin position="739"/>
        <end position="853"/>
    </location>
</feature>
<dbReference type="InterPro" id="IPR005467">
    <property type="entry name" value="His_kinase_dom"/>
</dbReference>
<dbReference type="CDD" id="cd00088">
    <property type="entry name" value="HPT"/>
    <property type="match status" value="1"/>
</dbReference>
<dbReference type="FunFam" id="1.10.287.130:FF:000001">
    <property type="entry name" value="Two-component sensor histidine kinase"/>
    <property type="match status" value="1"/>
</dbReference>
<evidence type="ECO:0000259" key="19">
    <source>
        <dbReference type="PROSITE" id="PS50109"/>
    </source>
</evidence>
<evidence type="ECO:0000256" key="18">
    <source>
        <dbReference type="SAM" id="SignalP"/>
    </source>
</evidence>
<dbReference type="PRINTS" id="PR00344">
    <property type="entry name" value="BCTRLSENSOR"/>
</dbReference>
<dbReference type="SUPFAM" id="SSF48452">
    <property type="entry name" value="TPR-like"/>
    <property type="match status" value="2"/>
</dbReference>
<dbReference type="Pfam" id="PF01627">
    <property type="entry name" value="Hpt"/>
    <property type="match status" value="1"/>
</dbReference>
<keyword evidence="16" id="KW-0802">TPR repeat</keyword>
<evidence type="ECO:0000259" key="21">
    <source>
        <dbReference type="PROSITE" id="PS50894"/>
    </source>
</evidence>
<evidence type="ECO:0000256" key="6">
    <source>
        <dbReference type="ARBA" id="ARBA00022553"/>
    </source>
</evidence>
<evidence type="ECO:0000256" key="12">
    <source>
        <dbReference type="ARBA" id="ARBA00023012"/>
    </source>
</evidence>
<dbReference type="InterPro" id="IPR036890">
    <property type="entry name" value="HATPase_C_sf"/>
</dbReference>
<dbReference type="Pfam" id="PF00072">
    <property type="entry name" value="Response_reg"/>
    <property type="match status" value="1"/>
</dbReference>
<dbReference type="CDD" id="cd16922">
    <property type="entry name" value="HATPase_EvgS-ArcB-TorS-like"/>
    <property type="match status" value="1"/>
</dbReference>
<dbReference type="Pfam" id="PF02518">
    <property type="entry name" value="HATPase_c"/>
    <property type="match status" value="1"/>
</dbReference>
<dbReference type="Gene3D" id="1.25.40.10">
    <property type="entry name" value="Tetratricopeptide repeat domain"/>
    <property type="match status" value="1"/>
</dbReference>
<dbReference type="SMART" id="SM00028">
    <property type="entry name" value="TPR"/>
    <property type="match status" value="7"/>
</dbReference>
<dbReference type="Gene3D" id="1.20.120.160">
    <property type="entry name" value="HPT domain"/>
    <property type="match status" value="1"/>
</dbReference>
<dbReference type="AlphaFoldDB" id="A0A4V0ZGC0"/>
<evidence type="ECO:0000313" key="22">
    <source>
        <dbReference type="EMBL" id="QBG36770.1"/>
    </source>
</evidence>
<evidence type="ECO:0000256" key="4">
    <source>
        <dbReference type="ARBA" id="ARBA00022475"/>
    </source>
</evidence>
<dbReference type="SMART" id="SM00073">
    <property type="entry name" value="HPT"/>
    <property type="match status" value="1"/>
</dbReference>
<dbReference type="EMBL" id="CP034759">
    <property type="protein sequence ID" value="QBG36770.1"/>
    <property type="molecule type" value="Genomic_DNA"/>
</dbReference>
<dbReference type="CDD" id="cd00082">
    <property type="entry name" value="HisKA"/>
    <property type="match status" value="1"/>
</dbReference>
<evidence type="ECO:0000259" key="20">
    <source>
        <dbReference type="PROSITE" id="PS50110"/>
    </source>
</evidence>
<evidence type="ECO:0000256" key="2">
    <source>
        <dbReference type="ARBA" id="ARBA00004429"/>
    </source>
</evidence>
<feature type="coiled-coil region" evidence="17">
    <location>
        <begin position="367"/>
        <end position="434"/>
    </location>
</feature>
<dbReference type="SUPFAM" id="SSF52172">
    <property type="entry name" value="CheY-like"/>
    <property type="match status" value="1"/>
</dbReference>